<dbReference type="EMBL" id="QGKY02000089">
    <property type="protein sequence ID" value="KAF2610247.1"/>
    <property type="molecule type" value="Genomic_DNA"/>
</dbReference>
<organism evidence="1">
    <name type="scientific">Brassica cretica</name>
    <name type="common">Mustard</name>
    <dbReference type="NCBI Taxonomy" id="69181"/>
    <lineage>
        <taxon>Eukaryota</taxon>
        <taxon>Viridiplantae</taxon>
        <taxon>Streptophyta</taxon>
        <taxon>Embryophyta</taxon>
        <taxon>Tracheophyta</taxon>
        <taxon>Spermatophyta</taxon>
        <taxon>Magnoliopsida</taxon>
        <taxon>eudicotyledons</taxon>
        <taxon>Gunneridae</taxon>
        <taxon>Pentapetalae</taxon>
        <taxon>rosids</taxon>
        <taxon>malvids</taxon>
        <taxon>Brassicales</taxon>
        <taxon>Brassicaceae</taxon>
        <taxon>Brassiceae</taxon>
        <taxon>Brassica</taxon>
    </lineage>
</organism>
<sequence length="153" mass="17145">MFTQIPAGVRVHVSLDRYSQDLAYTFICKNEVSRGVCQAEAAELWAGWFGTFWRTLVIIELFEVVSRCPGVAPYQFILPICYASFHQKHDIRVVYSPDIIDVRNGQLQLRFPSLPLNYISIIPSGKLATADPVTFATGSSCLSNRCICSVMYG</sequence>
<reference evidence="1" key="1">
    <citation type="submission" date="2019-12" db="EMBL/GenBank/DDBJ databases">
        <title>Genome sequencing and annotation of Brassica cretica.</title>
        <authorList>
            <person name="Studholme D.J."/>
            <person name="Sarris P.F."/>
        </authorList>
    </citation>
    <scope>NUCLEOTIDE SEQUENCE</scope>
    <source>
        <strain evidence="1">PFS-102/07</strain>
        <tissue evidence="1">Leaf</tissue>
    </source>
</reference>
<proteinExistence type="predicted"/>
<name>A0A8S9LVY6_BRACR</name>
<dbReference type="AlphaFoldDB" id="A0A8S9LVY6"/>
<protein>
    <submittedName>
        <fullName evidence="1">Uncharacterized protein</fullName>
    </submittedName>
</protein>
<gene>
    <name evidence="1" type="ORF">F2Q70_00012200</name>
</gene>
<accession>A0A8S9LVY6</accession>
<comment type="caution">
    <text evidence="1">The sequence shown here is derived from an EMBL/GenBank/DDBJ whole genome shotgun (WGS) entry which is preliminary data.</text>
</comment>
<evidence type="ECO:0000313" key="1">
    <source>
        <dbReference type="EMBL" id="KAF2610247.1"/>
    </source>
</evidence>